<evidence type="ECO:0000313" key="3">
    <source>
        <dbReference type="Proteomes" id="UP000269692"/>
    </source>
</evidence>
<dbReference type="EMBL" id="RCTF01000002">
    <property type="protein sequence ID" value="RLP81159.1"/>
    <property type="molecule type" value="Genomic_DNA"/>
</dbReference>
<keyword evidence="2" id="KW-0560">Oxidoreductase</keyword>
<evidence type="ECO:0000313" key="2">
    <source>
        <dbReference type="EMBL" id="RLP81159.1"/>
    </source>
</evidence>
<keyword evidence="2" id="KW-0223">Dioxygenase</keyword>
<dbReference type="InterPro" id="IPR037523">
    <property type="entry name" value="VOC_core"/>
</dbReference>
<keyword evidence="3" id="KW-1185">Reference proteome</keyword>
<dbReference type="PROSITE" id="PS51819">
    <property type="entry name" value="VOC"/>
    <property type="match status" value="1"/>
</dbReference>
<evidence type="ECO:0000259" key="1">
    <source>
        <dbReference type="PROSITE" id="PS51819"/>
    </source>
</evidence>
<dbReference type="RefSeq" id="WP_121622011.1">
    <property type="nucleotide sequence ID" value="NZ_JACIIW010000003.1"/>
</dbReference>
<dbReference type="GO" id="GO:0051213">
    <property type="term" value="F:dioxygenase activity"/>
    <property type="evidence" value="ECO:0007669"/>
    <property type="project" value="UniProtKB-KW"/>
</dbReference>
<sequence>MEQTAENLKAGMAPVKGGVVPYLQIDGALKAAELYGRALGAETVAVLPPDEKGRTMHVHLYVNGSSIMMGDPNPECGYELETPQGYSLVLQVTDIDAWWARARAAGFEEMMPVQDMFWGARYGQLRDPFGVVWAMNQPLAG</sequence>
<dbReference type="Gene3D" id="3.30.720.120">
    <property type="match status" value="1"/>
</dbReference>
<protein>
    <submittedName>
        <fullName evidence="2">Glyoxalase/bleomycin resistance/extradiol dioxygenase family protein</fullName>
    </submittedName>
</protein>
<organism evidence="2 3">
    <name type="scientific">Xanthobacter tagetidis</name>
    <dbReference type="NCBI Taxonomy" id="60216"/>
    <lineage>
        <taxon>Bacteria</taxon>
        <taxon>Pseudomonadati</taxon>
        <taxon>Pseudomonadota</taxon>
        <taxon>Alphaproteobacteria</taxon>
        <taxon>Hyphomicrobiales</taxon>
        <taxon>Xanthobacteraceae</taxon>
        <taxon>Xanthobacter</taxon>
    </lineage>
</organism>
<dbReference type="Proteomes" id="UP000269692">
    <property type="component" value="Unassembled WGS sequence"/>
</dbReference>
<dbReference type="SUPFAM" id="SSF54593">
    <property type="entry name" value="Glyoxalase/Bleomycin resistance protein/Dihydroxybiphenyl dioxygenase"/>
    <property type="match status" value="1"/>
</dbReference>
<dbReference type="AlphaFoldDB" id="A0A3L7AL53"/>
<dbReference type="PANTHER" id="PTHR34109">
    <property type="entry name" value="BNAUNNG04460D PROTEIN-RELATED"/>
    <property type="match status" value="1"/>
</dbReference>
<feature type="domain" description="VOC" evidence="1">
    <location>
        <begin position="15"/>
        <end position="138"/>
    </location>
</feature>
<dbReference type="PANTHER" id="PTHR34109:SF1">
    <property type="entry name" value="VOC DOMAIN-CONTAINING PROTEIN"/>
    <property type="match status" value="1"/>
</dbReference>
<dbReference type="Pfam" id="PF00903">
    <property type="entry name" value="Glyoxalase"/>
    <property type="match status" value="1"/>
</dbReference>
<accession>A0A3L7AL53</accession>
<dbReference type="Gene3D" id="3.30.720.110">
    <property type="match status" value="1"/>
</dbReference>
<dbReference type="OrthoDB" id="9795306at2"/>
<proteinExistence type="predicted"/>
<dbReference type="InterPro" id="IPR004360">
    <property type="entry name" value="Glyas_Fos-R_dOase_dom"/>
</dbReference>
<gene>
    <name evidence="2" type="ORF">D9R14_03990</name>
</gene>
<name>A0A3L7AL53_9HYPH</name>
<dbReference type="InterPro" id="IPR029068">
    <property type="entry name" value="Glyas_Bleomycin-R_OHBP_Dase"/>
</dbReference>
<reference evidence="2 3" key="1">
    <citation type="submission" date="2018-10" db="EMBL/GenBank/DDBJ databases">
        <title>Xanthobacter tagetidis genome sequencing and assembly.</title>
        <authorList>
            <person name="Maclea K.S."/>
            <person name="Goen A.E."/>
            <person name="Fatima S.A."/>
        </authorList>
    </citation>
    <scope>NUCLEOTIDE SEQUENCE [LARGE SCALE GENOMIC DNA]</scope>
    <source>
        <strain evidence="2 3">ATCC 700314</strain>
    </source>
</reference>
<comment type="caution">
    <text evidence="2">The sequence shown here is derived from an EMBL/GenBank/DDBJ whole genome shotgun (WGS) entry which is preliminary data.</text>
</comment>